<dbReference type="KEGG" id="str:Sterm_2293"/>
<dbReference type="Gene3D" id="3.20.80.10">
    <property type="entry name" value="Regulatory factor, effector binding domain"/>
    <property type="match status" value="1"/>
</dbReference>
<dbReference type="Proteomes" id="UP000000845">
    <property type="component" value="Chromosome"/>
</dbReference>
<dbReference type="STRING" id="526218.Sterm_2293"/>
<reference evidence="3" key="1">
    <citation type="submission" date="2009-09" db="EMBL/GenBank/DDBJ databases">
        <title>The complete chromosome of Sebaldella termitidis ATCC 33386.</title>
        <authorList>
            <consortium name="US DOE Joint Genome Institute (JGI-PGF)"/>
            <person name="Lucas S."/>
            <person name="Copeland A."/>
            <person name="Lapidus A."/>
            <person name="Glavina del Rio T."/>
            <person name="Dalin E."/>
            <person name="Tice H."/>
            <person name="Bruce D."/>
            <person name="Goodwin L."/>
            <person name="Pitluck S."/>
            <person name="Kyrpides N."/>
            <person name="Mavromatis K."/>
            <person name="Ivanova N."/>
            <person name="Mikhailova N."/>
            <person name="Sims D."/>
            <person name="Meincke L."/>
            <person name="Brettin T."/>
            <person name="Detter J.C."/>
            <person name="Han C."/>
            <person name="Larimer F."/>
            <person name="Land M."/>
            <person name="Hauser L."/>
            <person name="Markowitz V."/>
            <person name="Cheng J.F."/>
            <person name="Hugenholtz P."/>
            <person name="Woyke T."/>
            <person name="Wu D."/>
            <person name="Eisen J.A."/>
        </authorList>
    </citation>
    <scope>NUCLEOTIDE SEQUENCE [LARGE SCALE GENOMIC DNA]</scope>
    <source>
        <strain evidence="3">ATCC 33386 / NCTC 11300</strain>
    </source>
</reference>
<dbReference type="InterPro" id="IPR011256">
    <property type="entry name" value="Reg_factor_effector_dom_sf"/>
</dbReference>
<dbReference type="eggNOG" id="COG3708">
    <property type="taxonomic scope" value="Bacteria"/>
</dbReference>
<organism evidence="2 3">
    <name type="scientific">Sebaldella termitidis (strain ATCC 33386 / NCTC 11300)</name>
    <dbReference type="NCBI Taxonomy" id="526218"/>
    <lineage>
        <taxon>Bacteria</taxon>
        <taxon>Fusobacteriati</taxon>
        <taxon>Fusobacteriota</taxon>
        <taxon>Fusobacteriia</taxon>
        <taxon>Fusobacteriales</taxon>
        <taxon>Leptotrichiaceae</taxon>
        <taxon>Sebaldella</taxon>
    </lineage>
</organism>
<dbReference type="InterPro" id="IPR010499">
    <property type="entry name" value="AraC_E-bd"/>
</dbReference>
<dbReference type="AlphaFoldDB" id="D1AKN1"/>
<evidence type="ECO:0000313" key="2">
    <source>
        <dbReference type="EMBL" id="ACZ09147.1"/>
    </source>
</evidence>
<sequence>MKAVIKELPEITIYGKKTKDVGPKTVGDLPKAWGEFFEAAKGKFNPEHMNSYGLSDNMRMTEELFDYTIGMEKESYTEIPEGFEEIKLPANKYAVYTFKGKIEGDNISKFIGDIYMKWMPEEKLECIPEYSFEYYDERWIDDSDESELDIYVPIK</sequence>
<feature type="domain" description="AraC effector-binding" evidence="1">
    <location>
        <begin position="1"/>
        <end position="155"/>
    </location>
</feature>
<evidence type="ECO:0000259" key="1">
    <source>
        <dbReference type="SMART" id="SM00871"/>
    </source>
</evidence>
<dbReference type="EMBL" id="CP001739">
    <property type="protein sequence ID" value="ACZ09147.1"/>
    <property type="molecule type" value="Genomic_DNA"/>
</dbReference>
<accession>D1AKN1</accession>
<evidence type="ECO:0000313" key="3">
    <source>
        <dbReference type="Proteomes" id="UP000000845"/>
    </source>
</evidence>
<dbReference type="SMART" id="SM00871">
    <property type="entry name" value="AraC_E_bind"/>
    <property type="match status" value="1"/>
</dbReference>
<dbReference type="HOGENOM" id="CLU_1694289_0_0_0"/>
<reference evidence="2 3" key="2">
    <citation type="journal article" date="2010" name="Stand. Genomic Sci.">
        <title>Complete genome sequence of Sebaldella termitidis type strain (NCTC 11300).</title>
        <authorList>
            <person name="Harmon-Smith M."/>
            <person name="Celia L."/>
            <person name="Chertkov O."/>
            <person name="Lapidus A."/>
            <person name="Copeland A."/>
            <person name="Glavina Del Rio T."/>
            <person name="Nolan M."/>
            <person name="Lucas S."/>
            <person name="Tice H."/>
            <person name="Cheng J.F."/>
            <person name="Han C."/>
            <person name="Detter J.C."/>
            <person name="Bruce D."/>
            <person name="Goodwin L."/>
            <person name="Pitluck S."/>
            <person name="Pati A."/>
            <person name="Liolios K."/>
            <person name="Ivanova N."/>
            <person name="Mavromatis K."/>
            <person name="Mikhailova N."/>
            <person name="Chen A."/>
            <person name="Palaniappan K."/>
            <person name="Land M."/>
            <person name="Hauser L."/>
            <person name="Chang Y.J."/>
            <person name="Jeffries C.D."/>
            <person name="Brettin T."/>
            <person name="Goker M."/>
            <person name="Beck B."/>
            <person name="Bristow J."/>
            <person name="Eisen J.A."/>
            <person name="Markowitz V."/>
            <person name="Hugenholtz P."/>
            <person name="Kyrpides N.C."/>
            <person name="Klenk H.P."/>
            <person name="Chen F."/>
        </authorList>
    </citation>
    <scope>NUCLEOTIDE SEQUENCE [LARGE SCALE GENOMIC DNA]</scope>
    <source>
        <strain evidence="3">ATCC 33386 / NCTC 11300</strain>
    </source>
</reference>
<proteinExistence type="predicted"/>
<gene>
    <name evidence="2" type="ordered locus">Sterm_2293</name>
</gene>
<dbReference type="SUPFAM" id="SSF55136">
    <property type="entry name" value="Probable bacterial effector-binding domain"/>
    <property type="match status" value="1"/>
</dbReference>
<protein>
    <submittedName>
        <fullName evidence="2">Transcription activator effector binding protein</fullName>
    </submittedName>
</protein>
<dbReference type="PANTHER" id="PTHR36444:SF2">
    <property type="entry name" value="TRANSCRIPTIONAL REGULATOR PROTEIN YOBU-RELATED"/>
    <property type="match status" value="1"/>
</dbReference>
<dbReference type="RefSeq" id="WP_012861741.1">
    <property type="nucleotide sequence ID" value="NC_013517.1"/>
</dbReference>
<name>D1AKN1_SEBTE</name>
<dbReference type="Pfam" id="PF06445">
    <property type="entry name" value="GyrI-like"/>
    <property type="match status" value="1"/>
</dbReference>
<dbReference type="InterPro" id="IPR029442">
    <property type="entry name" value="GyrI-like"/>
</dbReference>
<dbReference type="PANTHER" id="PTHR36444">
    <property type="entry name" value="TRANSCRIPTIONAL REGULATOR PROTEIN YOBU-RELATED"/>
    <property type="match status" value="1"/>
</dbReference>
<keyword evidence="3" id="KW-1185">Reference proteome</keyword>
<dbReference type="InterPro" id="IPR053182">
    <property type="entry name" value="YobU-like_regulator"/>
</dbReference>